<dbReference type="InterPro" id="IPR006073">
    <property type="entry name" value="GTP-bd"/>
</dbReference>
<dbReference type="PANTHER" id="PTHR11702:SF43">
    <property type="entry name" value="GTP-BINDING PROTEIN 10"/>
    <property type="match status" value="1"/>
</dbReference>
<dbReference type="InterPro" id="IPR045086">
    <property type="entry name" value="OBG_GTPase"/>
</dbReference>
<evidence type="ECO:0000256" key="1">
    <source>
        <dbReference type="ARBA" id="ARBA00022741"/>
    </source>
</evidence>
<dbReference type="Proteomes" id="UP000186922">
    <property type="component" value="Unassembled WGS sequence"/>
</dbReference>
<dbReference type="PROSITE" id="PS51710">
    <property type="entry name" value="G_OBG"/>
    <property type="match status" value="1"/>
</dbReference>
<dbReference type="Gene3D" id="3.40.50.300">
    <property type="entry name" value="P-loop containing nucleotide triphosphate hydrolases"/>
    <property type="match status" value="1"/>
</dbReference>
<dbReference type="PANTHER" id="PTHR11702">
    <property type="entry name" value="DEVELOPMENTALLY REGULATED GTP-BINDING PROTEIN-RELATED"/>
    <property type="match status" value="1"/>
</dbReference>
<keyword evidence="6" id="KW-1185">Reference proteome</keyword>
<keyword evidence="1" id="KW-0547">Nucleotide-binding</keyword>
<dbReference type="PRINTS" id="PR00326">
    <property type="entry name" value="GTP1OBG"/>
</dbReference>
<dbReference type="GO" id="GO:0005739">
    <property type="term" value="C:mitochondrion"/>
    <property type="evidence" value="ECO:0007669"/>
    <property type="project" value="TreeGrafter"/>
</dbReference>
<dbReference type="OrthoDB" id="347018at2759"/>
<dbReference type="GO" id="GO:0005525">
    <property type="term" value="F:GTP binding"/>
    <property type="evidence" value="ECO:0007669"/>
    <property type="project" value="UniProtKB-KW"/>
</dbReference>
<dbReference type="InterPro" id="IPR031167">
    <property type="entry name" value="G_OBG"/>
</dbReference>
<gene>
    <name evidence="5" type="primary">RvY_10377-1</name>
    <name evidence="5" type="synonym">RvY_10377.1</name>
    <name evidence="5" type="ORF">RvY_10377</name>
</gene>
<evidence type="ECO:0000313" key="6">
    <source>
        <dbReference type="Proteomes" id="UP000186922"/>
    </source>
</evidence>
<dbReference type="InterPro" id="IPR006169">
    <property type="entry name" value="GTP1_OBG_dom"/>
</dbReference>
<evidence type="ECO:0008006" key="7">
    <source>
        <dbReference type="Google" id="ProtNLM"/>
    </source>
</evidence>
<feature type="domain" description="Obg" evidence="4">
    <location>
        <begin position="18"/>
        <end position="156"/>
    </location>
</feature>
<evidence type="ECO:0000259" key="3">
    <source>
        <dbReference type="PROSITE" id="PS51710"/>
    </source>
</evidence>
<evidence type="ECO:0000313" key="5">
    <source>
        <dbReference type="EMBL" id="GAU99360.1"/>
    </source>
</evidence>
<dbReference type="GO" id="GO:0003924">
    <property type="term" value="F:GTPase activity"/>
    <property type="evidence" value="ECO:0007669"/>
    <property type="project" value="InterPro"/>
</dbReference>
<dbReference type="InterPro" id="IPR036726">
    <property type="entry name" value="GTP1_OBG_dom_sf"/>
</dbReference>
<evidence type="ECO:0000256" key="2">
    <source>
        <dbReference type="ARBA" id="ARBA00023134"/>
    </source>
</evidence>
<sequence>MGLSKSLIELSGRTLPRKHFIDSLRLHVRGGTGGNGLEKYGGVGGKGGDVYFVAEKKKNSQSLRALHKANPSQAYQGGVGKNSMKMAIKGVPGEDVLIEVPLGVVVMEETGQIIGEVNQKEDKVLAARGGEGGNPKNQFRGQKGENKFVRADLKVLADVGLVGFPNAGKSTLLSKLSRADPRIASFPFTTIKPELGILEYPDKRQISMADLPGLIEGAHMNVGLGYRFLRHVERTRLLLFVVDISGFRLSPNHPSRTAFETLVLLNKELELYKESLVDKPAMLAVNKMDSPDAEAKYEEFVQQIQNYEKTVAEMDESVRPQHLVTFDDVIPLSGLQEWNTDLLKTRVRDVIDYHAERIRQKELEGWKPRIKPLKERGAMLA</sequence>
<dbReference type="CDD" id="cd01898">
    <property type="entry name" value="Obg"/>
    <property type="match status" value="1"/>
</dbReference>
<name>A0A1D1VEM8_RAMVA</name>
<proteinExistence type="predicted"/>
<dbReference type="SUPFAM" id="SSF82051">
    <property type="entry name" value="Obg GTP-binding protein N-terminal domain"/>
    <property type="match status" value="1"/>
</dbReference>
<keyword evidence="2" id="KW-0342">GTP-binding</keyword>
<dbReference type="Gene3D" id="2.70.210.12">
    <property type="entry name" value="GTP1/OBG domain"/>
    <property type="match status" value="1"/>
</dbReference>
<dbReference type="Pfam" id="PF01018">
    <property type="entry name" value="GTP1_OBG"/>
    <property type="match status" value="1"/>
</dbReference>
<dbReference type="EMBL" id="BDGG01000005">
    <property type="protein sequence ID" value="GAU99360.1"/>
    <property type="molecule type" value="Genomic_DNA"/>
</dbReference>
<comment type="caution">
    <text evidence="5">The sequence shown here is derived from an EMBL/GenBank/DDBJ whole genome shotgun (WGS) entry which is preliminary data.</text>
</comment>
<protein>
    <recommendedName>
        <fullName evidence="7">OBG-type G domain-containing protein</fullName>
    </recommendedName>
</protein>
<dbReference type="Pfam" id="PF01926">
    <property type="entry name" value="MMR_HSR1"/>
    <property type="match status" value="1"/>
</dbReference>
<dbReference type="PROSITE" id="PS51883">
    <property type="entry name" value="OBG"/>
    <property type="match status" value="1"/>
</dbReference>
<organism evidence="5 6">
    <name type="scientific">Ramazzottius varieornatus</name>
    <name type="common">Water bear</name>
    <name type="synonym">Tardigrade</name>
    <dbReference type="NCBI Taxonomy" id="947166"/>
    <lineage>
        <taxon>Eukaryota</taxon>
        <taxon>Metazoa</taxon>
        <taxon>Ecdysozoa</taxon>
        <taxon>Tardigrada</taxon>
        <taxon>Eutardigrada</taxon>
        <taxon>Parachela</taxon>
        <taxon>Hypsibioidea</taxon>
        <taxon>Ramazzottiidae</taxon>
        <taxon>Ramazzottius</taxon>
    </lineage>
</organism>
<dbReference type="GO" id="GO:0042254">
    <property type="term" value="P:ribosome biogenesis"/>
    <property type="evidence" value="ECO:0007669"/>
    <property type="project" value="UniProtKB-UniRule"/>
</dbReference>
<dbReference type="SUPFAM" id="SSF52540">
    <property type="entry name" value="P-loop containing nucleoside triphosphate hydrolases"/>
    <property type="match status" value="1"/>
</dbReference>
<dbReference type="STRING" id="947166.A0A1D1VEM8"/>
<dbReference type="AlphaFoldDB" id="A0A1D1VEM8"/>
<evidence type="ECO:0000259" key="4">
    <source>
        <dbReference type="PROSITE" id="PS51883"/>
    </source>
</evidence>
<reference evidence="5 6" key="1">
    <citation type="journal article" date="2016" name="Nat. Commun.">
        <title>Extremotolerant tardigrade genome and improved radiotolerance of human cultured cells by tardigrade-unique protein.</title>
        <authorList>
            <person name="Hashimoto T."/>
            <person name="Horikawa D.D."/>
            <person name="Saito Y."/>
            <person name="Kuwahara H."/>
            <person name="Kozuka-Hata H."/>
            <person name="Shin-I T."/>
            <person name="Minakuchi Y."/>
            <person name="Ohishi K."/>
            <person name="Motoyama A."/>
            <person name="Aizu T."/>
            <person name="Enomoto A."/>
            <person name="Kondo K."/>
            <person name="Tanaka S."/>
            <person name="Hara Y."/>
            <person name="Koshikawa S."/>
            <person name="Sagara H."/>
            <person name="Miura T."/>
            <person name="Yokobori S."/>
            <person name="Miyagawa K."/>
            <person name="Suzuki Y."/>
            <person name="Kubo T."/>
            <person name="Oyama M."/>
            <person name="Kohara Y."/>
            <person name="Fujiyama A."/>
            <person name="Arakawa K."/>
            <person name="Katayama T."/>
            <person name="Toyoda A."/>
            <person name="Kunieda T."/>
        </authorList>
    </citation>
    <scope>NUCLEOTIDE SEQUENCE [LARGE SCALE GENOMIC DNA]</scope>
    <source>
        <strain evidence="5 6">YOKOZUNA-1</strain>
    </source>
</reference>
<accession>A0A1D1VEM8</accession>
<feature type="domain" description="OBG-type G" evidence="3">
    <location>
        <begin position="157"/>
        <end position="352"/>
    </location>
</feature>
<dbReference type="InterPro" id="IPR027417">
    <property type="entry name" value="P-loop_NTPase"/>
</dbReference>